<evidence type="ECO:0000313" key="3">
    <source>
        <dbReference type="Proteomes" id="UP000014680"/>
    </source>
</evidence>
<feature type="signal peptide" evidence="1">
    <location>
        <begin position="1"/>
        <end position="18"/>
    </location>
</feature>
<evidence type="ECO:0000313" key="2">
    <source>
        <dbReference type="EMBL" id="ELP90196.1"/>
    </source>
</evidence>
<evidence type="ECO:0000256" key="1">
    <source>
        <dbReference type="SAM" id="SignalP"/>
    </source>
</evidence>
<feature type="non-terminal residue" evidence="2">
    <location>
        <position position="1"/>
    </location>
</feature>
<dbReference type="RefSeq" id="XP_004256967.1">
    <property type="nucleotide sequence ID" value="XM_004256919.1"/>
</dbReference>
<sequence>MLSSIIIGLFFIVSTVNSADCFTKDGSGCLSGKGTCSGDMTVSGVT</sequence>
<dbReference type="GeneID" id="14889174"/>
<dbReference type="EMBL" id="KB206527">
    <property type="protein sequence ID" value="ELP90196.1"/>
    <property type="molecule type" value="Genomic_DNA"/>
</dbReference>
<organism evidence="2 3">
    <name type="scientific">Entamoeba invadens IP1</name>
    <dbReference type="NCBI Taxonomy" id="370355"/>
    <lineage>
        <taxon>Eukaryota</taxon>
        <taxon>Amoebozoa</taxon>
        <taxon>Evosea</taxon>
        <taxon>Archamoebae</taxon>
        <taxon>Mastigamoebida</taxon>
        <taxon>Entamoebidae</taxon>
        <taxon>Entamoeba</taxon>
    </lineage>
</organism>
<accession>A0A0A1U712</accession>
<feature type="non-terminal residue" evidence="2">
    <location>
        <position position="46"/>
    </location>
</feature>
<gene>
    <name evidence="2" type="ORF">EIN_482600</name>
</gene>
<reference evidence="2 3" key="1">
    <citation type="submission" date="2012-10" db="EMBL/GenBank/DDBJ databases">
        <authorList>
            <person name="Zafar N."/>
            <person name="Inman J."/>
            <person name="Hall N."/>
            <person name="Lorenzi H."/>
            <person name="Caler E."/>
        </authorList>
    </citation>
    <scope>NUCLEOTIDE SEQUENCE [LARGE SCALE GENOMIC DNA]</scope>
    <source>
        <strain evidence="2 3">IP1</strain>
    </source>
</reference>
<proteinExistence type="predicted"/>
<keyword evidence="1" id="KW-0732">Signal</keyword>
<dbReference type="KEGG" id="eiv:EIN_482600"/>
<dbReference type="VEuPathDB" id="AmoebaDB:EIN_482600"/>
<feature type="chain" id="PRO_5001980611" evidence="1">
    <location>
        <begin position="19"/>
        <end position="46"/>
    </location>
</feature>
<keyword evidence="3" id="KW-1185">Reference proteome</keyword>
<protein>
    <submittedName>
        <fullName evidence="2">Uncharacterized protein</fullName>
    </submittedName>
</protein>
<dbReference type="Proteomes" id="UP000014680">
    <property type="component" value="Unassembled WGS sequence"/>
</dbReference>
<name>A0A0A1U712_ENTIV</name>
<dbReference type="AlphaFoldDB" id="A0A0A1U712"/>